<feature type="transmembrane region" description="Helical" evidence="1">
    <location>
        <begin position="29"/>
        <end position="53"/>
    </location>
</feature>
<gene>
    <name evidence="3" type="ORF">ACFPN9_16275</name>
</gene>
<dbReference type="EC" id="2.7.7.65" evidence="3"/>
<keyword evidence="1" id="KW-0472">Membrane</keyword>
<dbReference type="SMART" id="SM00267">
    <property type="entry name" value="GGDEF"/>
    <property type="match status" value="1"/>
</dbReference>
<dbReference type="Pfam" id="PF00990">
    <property type="entry name" value="GGDEF"/>
    <property type="match status" value="1"/>
</dbReference>
<organism evidence="3 4">
    <name type="scientific">Bosea massiliensis</name>
    <dbReference type="NCBI Taxonomy" id="151419"/>
    <lineage>
        <taxon>Bacteria</taxon>
        <taxon>Pseudomonadati</taxon>
        <taxon>Pseudomonadota</taxon>
        <taxon>Alphaproteobacteria</taxon>
        <taxon>Hyphomicrobiales</taxon>
        <taxon>Boseaceae</taxon>
        <taxon>Bosea</taxon>
    </lineage>
</organism>
<protein>
    <submittedName>
        <fullName evidence="3">Diguanylate cyclase domain-containing protein</fullName>
        <ecNumber evidence="3">2.7.7.65</ecNumber>
    </submittedName>
</protein>
<feature type="domain" description="GGDEF" evidence="2">
    <location>
        <begin position="238"/>
        <end position="371"/>
    </location>
</feature>
<dbReference type="GO" id="GO:0052621">
    <property type="term" value="F:diguanylate cyclase activity"/>
    <property type="evidence" value="ECO:0007669"/>
    <property type="project" value="UniProtKB-EC"/>
</dbReference>
<keyword evidence="3" id="KW-0548">Nucleotidyltransferase</keyword>
<evidence type="ECO:0000259" key="2">
    <source>
        <dbReference type="PROSITE" id="PS50887"/>
    </source>
</evidence>
<sequence>MPRWRPTRWLAEAGPDVPLEIRHALIASLFGTLPIFIAGVFNTVTVSVLVALRMPSWPFLLWCAFDILCCSARLVVLLIARRRAARHEPTPTDLYILLGLAWAAGIGFGAFISLTSGDWVAATLVCLTATAMVGGVCFRNFGAPRMVGLMIVLTLGPCTFATIFVNEPILLIGLLQLPFYIYSMSRAAFGLNSMLVSTMQAEREHAFQAKHDMLTGLPNRTGLTQALQASLTRYDGSKPLALIYLDLDGFKTVNDTHGHNTGDRLLQLVSDRLRRLVRAGDVVARIGGDEFIVLSEQIGGSPLKRFGERLVREISQPYQLDEAVTATIGVSVGIARAPEHGLDLETLMAAADAALYQAKSEGKARCIMAATRLRSAGSASNPAAAAMTSLSPRAA</sequence>
<dbReference type="NCBIfam" id="TIGR00254">
    <property type="entry name" value="GGDEF"/>
    <property type="match status" value="1"/>
</dbReference>
<dbReference type="InterPro" id="IPR000160">
    <property type="entry name" value="GGDEF_dom"/>
</dbReference>
<comment type="caution">
    <text evidence="3">The sequence shown here is derived from an EMBL/GenBank/DDBJ whole genome shotgun (WGS) entry which is preliminary data.</text>
</comment>
<dbReference type="Proteomes" id="UP001596060">
    <property type="component" value="Unassembled WGS sequence"/>
</dbReference>
<feature type="transmembrane region" description="Helical" evidence="1">
    <location>
        <begin position="92"/>
        <end position="113"/>
    </location>
</feature>
<dbReference type="PROSITE" id="PS50887">
    <property type="entry name" value="GGDEF"/>
    <property type="match status" value="1"/>
</dbReference>
<keyword evidence="1" id="KW-1133">Transmembrane helix</keyword>
<dbReference type="SUPFAM" id="SSF55073">
    <property type="entry name" value="Nucleotide cyclase"/>
    <property type="match status" value="1"/>
</dbReference>
<keyword evidence="3" id="KW-0808">Transferase</keyword>
<reference evidence="4" key="1">
    <citation type="journal article" date="2019" name="Int. J. Syst. Evol. Microbiol.">
        <title>The Global Catalogue of Microorganisms (GCM) 10K type strain sequencing project: providing services to taxonomists for standard genome sequencing and annotation.</title>
        <authorList>
            <consortium name="The Broad Institute Genomics Platform"/>
            <consortium name="The Broad Institute Genome Sequencing Center for Infectious Disease"/>
            <person name="Wu L."/>
            <person name="Ma J."/>
        </authorList>
    </citation>
    <scope>NUCLEOTIDE SEQUENCE [LARGE SCALE GENOMIC DNA]</scope>
    <source>
        <strain evidence="4">CCUG 43117</strain>
    </source>
</reference>
<feature type="transmembrane region" description="Helical" evidence="1">
    <location>
        <begin position="145"/>
        <end position="163"/>
    </location>
</feature>
<dbReference type="CDD" id="cd01949">
    <property type="entry name" value="GGDEF"/>
    <property type="match status" value="1"/>
</dbReference>
<keyword evidence="1" id="KW-0812">Transmembrane</keyword>
<evidence type="ECO:0000313" key="4">
    <source>
        <dbReference type="Proteomes" id="UP001596060"/>
    </source>
</evidence>
<dbReference type="InterPro" id="IPR052163">
    <property type="entry name" value="DGC-Regulatory_Protein"/>
</dbReference>
<dbReference type="InterPro" id="IPR029787">
    <property type="entry name" value="Nucleotide_cyclase"/>
</dbReference>
<dbReference type="Gene3D" id="3.30.70.270">
    <property type="match status" value="1"/>
</dbReference>
<evidence type="ECO:0000313" key="3">
    <source>
        <dbReference type="EMBL" id="MFC5506808.1"/>
    </source>
</evidence>
<dbReference type="InterPro" id="IPR043128">
    <property type="entry name" value="Rev_trsase/Diguanyl_cyclase"/>
</dbReference>
<dbReference type="PANTHER" id="PTHR46663:SF2">
    <property type="entry name" value="GGDEF DOMAIN-CONTAINING PROTEIN"/>
    <property type="match status" value="1"/>
</dbReference>
<keyword evidence="4" id="KW-1185">Reference proteome</keyword>
<dbReference type="EMBL" id="JBHSLU010000051">
    <property type="protein sequence ID" value="MFC5506808.1"/>
    <property type="molecule type" value="Genomic_DNA"/>
</dbReference>
<evidence type="ECO:0000256" key="1">
    <source>
        <dbReference type="SAM" id="Phobius"/>
    </source>
</evidence>
<proteinExistence type="predicted"/>
<name>A0ABW0P371_9HYPH</name>
<dbReference type="PANTHER" id="PTHR46663">
    <property type="entry name" value="DIGUANYLATE CYCLASE DGCT-RELATED"/>
    <property type="match status" value="1"/>
</dbReference>
<accession>A0ABW0P371</accession>
<dbReference type="RefSeq" id="WP_245282306.1">
    <property type="nucleotide sequence ID" value="NZ_JBHSLU010000051.1"/>
</dbReference>
<feature type="transmembrane region" description="Helical" evidence="1">
    <location>
        <begin position="119"/>
        <end position="138"/>
    </location>
</feature>
<feature type="transmembrane region" description="Helical" evidence="1">
    <location>
        <begin position="59"/>
        <end position="80"/>
    </location>
</feature>